<dbReference type="Proteomes" id="UP000604046">
    <property type="component" value="Unassembled WGS sequence"/>
</dbReference>
<keyword evidence="3" id="KW-1185">Reference proteome</keyword>
<reference evidence="2" key="1">
    <citation type="submission" date="2021-02" db="EMBL/GenBank/DDBJ databases">
        <authorList>
            <person name="Dougan E. K."/>
            <person name="Rhodes N."/>
            <person name="Thang M."/>
            <person name="Chan C."/>
        </authorList>
    </citation>
    <scope>NUCLEOTIDE SEQUENCE</scope>
</reference>
<feature type="compositionally biased region" description="Low complexity" evidence="1">
    <location>
        <begin position="497"/>
        <end position="521"/>
    </location>
</feature>
<feature type="region of interest" description="Disordered" evidence="1">
    <location>
        <begin position="494"/>
        <end position="522"/>
    </location>
</feature>
<name>A0A812N9B8_9DINO</name>
<proteinExistence type="predicted"/>
<evidence type="ECO:0000313" key="3">
    <source>
        <dbReference type="Proteomes" id="UP000604046"/>
    </source>
</evidence>
<dbReference type="InterPro" id="IPR029063">
    <property type="entry name" value="SAM-dependent_MTases_sf"/>
</dbReference>
<dbReference type="EMBL" id="CAJNDS010002064">
    <property type="protein sequence ID" value="CAE7300088.1"/>
    <property type="molecule type" value="Genomic_DNA"/>
</dbReference>
<evidence type="ECO:0000313" key="2">
    <source>
        <dbReference type="EMBL" id="CAE7300088.1"/>
    </source>
</evidence>
<feature type="region of interest" description="Disordered" evidence="1">
    <location>
        <begin position="957"/>
        <end position="1001"/>
    </location>
</feature>
<comment type="caution">
    <text evidence="2">The sequence shown here is derived from an EMBL/GenBank/DDBJ whole genome shotgun (WGS) entry which is preliminary data.</text>
</comment>
<protein>
    <submittedName>
        <fullName evidence="2">Uncharacterized protein</fullName>
    </submittedName>
</protein>
<dbReference type="SUPFAM" id="SSF53335">
    <property type="entry name" value="S-adenosyl-L-methionine-dependent methyltransferases"/>
    <property type="match status" value="1"/>
</dbReference>
<gene>
    <name evidence="2" type="ORF">SNAT2548_LOCUS15791</name>
</gene>
<feature type="compositionally biased region" description="Basic and acidic residues" evidence="1">
    <location>
        <begin position="977"/>
        <end position="986"/>
    </location>
</feature>
<accession>A0A812N9B8</accession>
<evidence type="ECO:0000256" key="1">
    <source>
        <dbReference type="SAM" id="MobiDB-lite"/>
    </source>
</evidence>
<sequence length="1556" mass="172683">MDLNLKGSDSDINPEIRRLLQSEGVESARDVTGIWLDSQAFIEEVSALPASSPDLIIAAAEFYARAKRIACREVQAHAQFIQAERDSSCRKRPSKVAPYISEQGSEHQRRPAKMLLRQTASEVAPHSAAGSMEQQPQMSTVKEAKLRALFEVLDEHILDLTQLGIIPSEQDAAIAYAGSSRLISCLHCNCNIKPPQGIFLSCRQRLQRWRRSFKMWRKAARLQLLQCSKASADELEPWEFLNLLLLALELTGPGRVIAAFVIQSAVSCIRFAHIQRSRLVQAHPDWLEFECSVGKSKRGGVRPPYRWACPEIRQGDFSLKNTLLQFQEEVAHPQARFLWPAVQLSQDNLWQIVEETPFLVHKSMSRSRFMECFRGLLIRAGLPPARAYTAHYNRLRRFMPTAGMVYDAPPADAQSIGSWTENIQSAKPQSQKLTMSVHYAGERVARSAKVKLELLAKLRRTYRLKAADYASQSSLLKPDSFTWAEVSQSQVQRASRKGAAQKASSSSSSSSSDFSEGSASENAAAPQACEGMEWFQDKYHLTREKDEHVRSVPWCRTAAFPQDPTQQGVGLTSVPLSKYCSKCLARAPRYVKQVCAMVPACTEADVCAAGHALLILARVLGMGAPRHRYDALLEGPPTAWARYNVFGLYGLARVTCRFRKKAHACRISSAAAMSQSRSIDLQSGDRGLHACLASANVQESWEKAFVAHFHLETLDDFVYLVDRAKWQEEVKNLLDEIPSLKDSRLICARFRGAYEAGLKAIEHSQSATARLDDLDEPLQEQQLAQLQRDWNTKYGFVIDPHLEPADTLRGRVFREFRRKTLTVLEVRKVRSVLASTTPSAQDQVTLNGSVTLHFAKEAQQTINTVVDYYFALRILAYAWAFTGNYVVKDPDGVERRMIQLEDAINYADACLRDTMQYGAGSVQWLQKNDTLTRGLMASKVRRGWSAGKSLQEALHETHLEWRSPTPKASSVPTAPSGEDRKRKSDENTPTPLKQPRSAGAVKTVSMLKGAQVNGGGCSCDAVPEHLASLVTCGQDDMLQASEVANHFVLGHFSHGSRPHRDVHNLDLNCSVSLGPFSGGGVWLEARGGSDPMPDGTGKETQQMSVLSPQCHGTTAPSTTELGQEASRNLVQAVPRMFASDVAQELASARPVTWRGRGDLLQVPWARAIKGRWLVLDLWSGIAGLCVALLSLGLQFHCLAAESNPEVVKCARKCFPSIVHIPYVEELSIDMILPFLQRRQVRGIIVGGGSPCQSALNLSREGRHDPSASQLWFLASFLQKLRDHPASKHLEIVGFLEISDGADKRAVKQYNEWMGGLPISIDAATCGWTRRSCLYWLVGNKGSPNPSKCQAPLDWEWLQGKSQHGPSLAHVGKKPLPNRVFWEQGFKPLVQPEAVMRSEAPPMHTLTREFHHPEDHLHEVSPDAAARFLEDGKRFPPGAYAEHSLLWHQKKWRTPSPDERSQLMGIPPDCTSATPGHSDERVQRRNSAIGSSFHVPSLLAVFSLLSCVCSSKACFLPEAVNVPSIPGSISDPLTARLANTVWEHTCSPFQASSKPRK</sequence>
<dbReference type="Gene3D" id="3.40.50.150">
    <property type="entry name" value="Vaccinia Virus protein VP39"/>
    <property type="match status" value="1"/>
</dbReference>
<dbReference type="OrthoDB" id="438536at2759"/>
<organism evidence="2 3">
    <name type="scientific">Symbiodinium natans</name>
    <dbReference type="NCBI Taxonomy" id="878477"/>
    <lineage>
        <taxon>Eukaryota</taxon>
        <taxon>Sar</taxon>
        <taxon>Alveolata</taxon>
        <taxon>Dinophyceae</taxon>
        <taxon>Suessiales</taxon>
        <taxon>Symbiodiniaceae</taxon>
        <taxon>Symbiodinium</taxon>
    </lineage>
</organism>